<dbReference type="InterPro" id="IPR001677">
    <property type="entry name" value="TbpB_B_D"/>
</dbReference>
<dbReference type="STRING" id="1122938.SAMN05660772_01694"/>
<dbReference type="InterPro" id="IPR011250">
    <property type="entry name" value="OMP/PagP_B-barrel"/>
</dbReference>
<gene>
    <name evidence="2" type="ORF">SAMN05660772_01694</name>
</gene>
<dbReference type="RefSeq" id="WP_084256001.1">
    <property type="nucleotide sequence ID" value="NZ_FWWV01000004.1"/>
</dbReference>
<accession>A0A1W1UIB0</accession>
<evidence type="ECO:0000313" key="3">
    <source>
        <dbReference type="Proteomes" id="UP000192408"/>
    </source>
</evidence>
<proteinExistence type="predicted"/>
<name>A0A1W1UIB0_9PAST</name>
<organism evidence="2 3">
    <name type="scientific">Pasteurella testudinis DSM 23072</name>
    <dbReference type="NCBI Taxonomy" id="1122938"/>
    <lineage>
        <taxon>Bacteria</taxon>
        <taxon>Pseudomonadati</taxon>
        <taxon>Pseudomonadota</taxon>
        <taxon>Gammaproteobacteria</taxon>
        <taxon>Pasteurellales</taxon>
        <taxon>Pasteurellaceae</taxon>
        <taxon>Pasteurella</taxon>
    </lineage>
</organism>
<keyword evidence="3" id="KW-1185">Reference proteome</keyword>
<evidence type="ECO:0000259" key="1">
    <source>
        <dbReference type="Pfam" id="PF01298"/>
    </source>
</evidence>
<dbReference type="SUPFAM" id="SSF56925">
    <property type="entry name" value="OMPA-like"/>
    <property type="match status" value="1"/>
</dbReference>
<dbReference type="PROSITE" id="PS51257">
    <property type="entry name" value="PROKAR_LIPOPROTEIN"/>
    <property type="match status" value="1"/>
</dbReference>
<evidence type="ECO:0000313" key="2">
    <source>
        <dbReference type="EMBL" id="SMB80779.1"/>
    </source>
</evidence>
<dbReference type="Gene3D" id="2.40.160.90">
    <property type="match status" value="1"/>
</dbReference>
<sequence>MKNRKLIKTISSIIIGSACIGLTACGGNGGVVDPAANVVVAKPKPKPKPKPVEVFEDVPLKAANKANPTKGEKNFLSAEFGKTTGGEEGQIIYYDESGNRLSNEVKVSTTGKKTFTGLRKAIYDDKGKLKGFSIGHRKDFEMFNDTFENKKLTTVTTYQGDLETAYIYDAGLKAGGQYAGVYATTKEAYTAYFWRDPAVAGWNYQTYGAFDKQGFELDTQLIYQTVGEATASVPTEKSAVYKGISSGSYGKAGDYKGGTTADVTVNVDFDKRTFDFKTENTKSYALEITGNTAKLADGVSREDLNLVGQGNWVRGKNTFEGIARTTDRKLDGILHGTFYGPNADEVGGVFGVQQKFKNGLDEPRDYYIGAFGARRE</sequence>
<reference evidence="3" key="1">
    <citation type="submission" date="2017-04" db="EMBL/GenBank/DDBJ databases">
        <authorList>
            <person name="Varghese N."/>
            <person name="Submissions S."/>
        </authorList>
    </citation>
    <scope>NUCLEOTIDE SEQUENCE [LARGE SCALE GENOMIC DNA]</scope>
    <source>
        <strain evidence="3">DSM 23072</strain>
    </source>
</reference>
<protein>
    <recommendedName>
        <fullName evidence="1">Transferrin-binding protein B C-lobe/N-lobe beta-barrel domain-containing protein</fullName>
    </recommendedName>
</protein>
<dbReference type="EMBL" id="FWWV01000004">
    <property type="protein sequence ID" value="SMB80779.1"/>
    <property type="molecule type" value="Genomic_DNA"/>
</dbReference>
<dbReference type="AlphaFoldDB" id="A0A1W1UIB0"/>
<dbReference type="Proteomes" id="UP000192408">
    <property type="component" value="Unassembled WGS sequence"/>
</dbReference>
<feature type="domain" description="Transferrin-binding protein B C-lobe/N-lobe beta-barrel" evidence="1">
    <location>
        <begin position="233"/>
        <end position="375"/>
    </location>
</feature>
<dbReference type="Pfam" id="PF01298">
    <property type="entry name" value="TbpB_B_D"/>
    <property type="match status" value="1"/>
</dbReference>